<sequence length="69" mass="7679">MSSVRKLPILSNEGKILRYNRAYNSRIALDEEDLENVKTFTHPGSIIDEHSGSGADVKARIGKARAAYF</sequence>
<reference evidence="1 2" key="1">
    <citation type="submission" date="2018-11" db="EMBL/GenBank/DDBJ databases">
        <authorList>
            <consortium name="Pathogen Informatics"/>
        </authorList>
    </citation>
    <scope>NUCLEOTIDE SEQUENCE [LARGE SCALE GENOMIC DNA]</scope>
    <source>
        <strain>Denwood</strain>
        <strain evidence="2">Zambia</strain>
    </source>
</reference>
<evidence type="ECO:0000313" key="2">
    <source>
        <dbReference type="Proteomes" id="UP000269396"/>
    </source>
</evidence>
<accession>A0A183NY11</accession>
<organism evidence="1 2">
    <name type="scientific">Schistosoma mattheei</name>
    <dbReference type="NCBI Taxonomy" id="31246"/>
    <lineage>
        <taxon>Eukaryota</taxon>
        <taxon>Metazoa</taxon>
        <taxon>Spiralia</taxon>
        <taxon>Lophotrochozoa</taxon>
        <taxon>Platyhelminthes</taxon>
        <taxon>Trematoda</taxon>
        <taxon>Digenea</taxon>
        <taxon>Strigeidida</taxon>
        <taxon>Schistosomatoidea</taxon>
        <taxon>Schistosomatidae</taxon>
        <taxon>Schistosoma</taxon>
    </lineage>
</organism>
<dbReference type="Proteomes" id="UP000269396">
    <property type="component" value="Unassembled WGS sequence"/>
</dbReference>
<proteinExistence type="predicted"/>
<evidence type="ECO:0000313" key="1">
    <source>
        <dbReference type="EMBL" id="VDP36983.1"/>
    </source>
</evidence>
<dbReference type="EMBL" id="UZAL01027936">
    <property type="protein sequence ID" value="VDP36983.1"/>
    <property type="molecule type" value="Genomic_DNA"/>
</dbReference>
<name>A0A183NY11_9TREM</name>
<gene>
    <name evidence="1" type="ORF">SMTD_LOCUS6997</name>
</gene>
<dbReference type="AlphaFoldDB" id="A0A183NY11"/>
<protein>
    <submittedName>
        <fullName evidence="1">Uncharacterized protein</fullName>
    </submittedName>
</protein>
<keyword evidence="2" id="KW-1185">Reference proteome</keyword>